<comment type="similarity">
    <text evidence="1">Belongs to the RdRP family.</text>
</comment>
<dbReference type="STRING" id="50990.A0A4Y7QM11"/>
<dbReference type="PANTHER" id="PTHR23079">
    <property type="entry name" value="RNA-DEPENDENT RNA POLYMERASE"/>
    <property type="match status" value="1"/>
</dbReference>
<dbReference type="EMBL" id="ML170157">
    <property type="protein sequence ID" value="TDL28673.1"/>
    <property type="molecule type" value="Genomic_DNA"/>
</dbReference>
<evidence type="ECO:0000259" key="2">
    <source>
        <dbReference type="Pfam" id="PF05183"/>
    </source>
</evidence>
<evidence type="ECO:0000256" key="1">
    <source>
        <dbReference type="RuleBase" id="RU363098"/>
    </source>
</evidence>
<dbReference type="EC" id="2.7.7.48" evidence="1"/>
<dbReference type="VEuPathDB" id="FungiDB:BD410DRAFT_237627"/>
<name>A0A4Y7QM11_9AGAM</name>
<dbReference type="InterPro" id="IPR007855">
    <property type="entry name" value="RDRP"/>
</dbReference>
<keyword evidence="1" id="KW-0696">RNA-directed RNA polymerase</keyword>
<keyword evidence="1" id="KW-0694">RNA-binding</keyword>
<dbReference type="AlphaFoldDB" id="A0A4Y7QM11"/>
<protein>
    <recommendedName>
        <fullName evidence="1">RNA-dependent RNA polymerase</fullName>
        <ecNumber evidence="1">2.7.7.48</ecNumber>
    </recommendedName>
</protein>
<dbReference type="Pfam" id="PF05183">
    <property type="entry name" value="RdRP"/>
    <property type="match status" value="1"/>
</dbReference>
<proteinExistence type="inferred from homology"/>
<reference evidence="3 4" key="1">
    <citation type="submission" date="2018-06" db="EMBL/GenBank/DDBJ databases">
        <title>A transcriptomic atlas of mushroom development highlights an independent origin of complex multicellularity.</title>
        <authorList>
            <consortium name="DOE Joint Genome Institute"/>
            <person name="Krizsan K."/>
            <person name="Almasi E."/>
            <person name="Merenyi Z."/>
            <person name="Sahu N."/>
            <person name="Viragh M."/>
            <person name="Koszo T."/>
            <person name="Mondo S."/>
            <person name="Kiss B."/>
            <person name="Balint B."/>
            <person name="Kues U."/>
            <person name="Barry K."/>
            <person name="Hegedus J.C."/>
            <person name="Henrissat B."/>
            <person name="Johnson J."/>
            <person name="Lipzen A."/>
            <person name="Ohm R."/>
            <person name="Nagy I."/>
            <person name="Pangilinan J."/>
            <person name="Yan J."/>
            <person name="Xiong Y."/>
            <person name="Grigoriev I.V."/>
            <person name="Hibbett D.S."/>
            <person name="Nagy L.G."/>
        </authorList>
    </citation>
    <scope>NUCLEOTIDE SEQUENCE [LARGE SCALE GENOMIC DNA]</scope>
    <source>
        <strain evidence="3 4">SZMC22713</strain>
    </source>
</reference>
<sequence length="1213" mass="138196">MEVFIRNIPFSASDIHVKGELAKVLHSQLFGEFNQPLPLNFQVFLHRPKQGSRGLTGILTLAFELLGVKFLIEYGGKSPQQPVRIAGRQIFFDKGRKSPRADVVDTIRRLPFVDPVALQEKEARLQEFAEQAIRIQTVQFGWECRDGAFSPEWERDYSETCTIQFEGERREIRIMIAGTEDTQIIAISFSQIEYTNVNDSSGDPAIYLSLCLSPTYESELPRDQLAAIERSHQLMNPRWKGSVYEIVPRRRLSSLDDPGHRRVAPYACYALRLICKHRSDLNNFRRLAQLANLQNPQNSDYPVEHRQLFSEQVLSKLSSWLQQHAIHYWQVTYQVEALLRNAVLDAKEVLDLIGRIELVLKKLGPKDCAMMLLQFRTEAKILWTAEHPGSNKDAVFECFSSSLKDFTKRSQKKSNERGRTDGNFDCYHVIVTPTTYMLEGPFSEKSNRVIRSYPGGQFLRVVFSEESRLQFRFDRQIDGPRFVKERVGGVLHGGLRVGGKKFDFLAYSQSALKEHAVWFVTPFLESATGEEIDACTIIDRLGSFDNLEFDRRLIYCPARYGARISQAFTTTDASITTAEIEEIIPIKDIERNKSCFTDGIGTMSSEVARDIWKALTRAKGRSFRRSRVTPRAFQIRFMGSKGMLSVNYKLQGRLICLRPSMIKFEAPDSPQVEIARAFDKPGKMFLNRPLIMLLEGLGVRAPVFMKLQDDAVRDVKKATESLRGAARLLETHGLGTSFRLTSVLLNLDKLGLQLKDRFYHKMLDLTVNHILRELKHHARIPVPGWNLVGVADEHNYLEENEVFICVHQTDAAPIYLEGMVTISRSPTIHPGDIQLVKAIGQPPKNSPFAQEPLENTIVFSTKGQRSLPSCLGGGDLDGDTYNVTDFKPLHPTSVAQPAGYEPAPRNELDRPSTMSDVADFVIDYIVSDILGIIAVNWLIIADQSERSIFDLDCIELARLHSDAVDYPKSGRPVPLSKVPRLKFKHKPDWNAPETIKPGADFYESQRAIGKLYRAIDLEDLQHKYRNIPHRKLPEDTDISDLESGFRRMSLEPSDSIQRVVKARVSEFIYVDDISVKNLYPMLAVFKDYAFQLQYICSTHSLSYFRSAPLTEEEAVIGTIAAKSSQPRFRKNQISSLREKTAELIARVREDIVGDDDSTDLQQLKRAWAAWQLSVLQVKQDVFGAWSFWFICLGAIFETIKSIEDEERVDRHRR</sequence>
<dbReference type="GO" id="GO:0030422">
    <property type="term" value="P:siRNA processing"/>
    <property type="evidence" value="ECO:0007669"/>
    <property type="project" value="TreeGrafter"/>
</dbReference>
<keyword evidence="1" id="KW-0808">Transferase</keyword>
<dbReference type="InterPro" id="IPR057596">
    <property type="entry name" value="RDRP_core"/>
</dbReference>
<feature type="domain" description="RDRP core" evidence="2">
    <location>
        <begin position="431"/>
        <end position="1015"/>
    </location>
</feature>
<keyword evidence="1" id="KW-0548">Nucleotidyltransferase</keyword>
<dbReference type="GO" id="GO:0003723">
    <property type="term" value="F:RNA binding"/>
    <property type="evidence" value="ECO:0007669"/>
    <property type="project" value="UniProtKB-KW"/>
</dbReference>
<accession>A0A4Y7QM11</accession>
<dbReference type="GO" id="GO:0003968">
    <property type="term" value="F:RNA-directed RNA polymerase activity"/>
    <property type="evidence" value="ECO:0007669"/>
    <property type="project" value="UniProtKB-KW"/>
</dbReference>
<gene>
    <name evidence="3" type="ORF">BD410DRAFT_237627</name>
</gene>
<keyword evidence="4" id="KW-1185">Reference proteome</keyword>
<comment type="catalytic activity">
    <reaction evidence="1">
        <text>RNA(n) + a ribonucleoside 5'-triphosphate = RNA(n+1) + diphosphate</text>
        <dbReference type="Rhea" id="RHEA:21248"/>
        <dbReference type="Rhea" id="RHEA-COMP:14527"/>
        <dbReference type="Rhea" id="RHEA-COMP:17342"/>
        <dbReference type="ChEBI" id="CHEBI:33019"/>
        <dbReference type="ChEBI" id="CHEBI:61557"/>
        <dbReference type="ChEBI" id="CHEBI:140395"/>
        <dbReference type="EC" id="2.7.7.48"/>
    </reaction>
</comment>
<dbReference type="GO" id="GO:0031380">
    <property type="term" value="C:nuclear RNA-directed RNA polymerase complex"/>
    <property type="evidence" value="ECO:0007669"/>
    <property type="project" value="TreeGrafter"/>
</dbReference>
<evidence type="ECO:0000313" key="3">
    <source>
        <dbReference type="EMBL" id="TDL28673.1"/>
    </source>
</evidence>
<dbReference type="PANTHER" id="PTHR23079:SF55">
    <property type="entry name" value="RNA-DIRECTED RNA POLYMERASE"/>
    <property type="match status" value="1"/>
</dbReference>
<evidence type="ECO:0000313" key="4">
    <source>
        <dbReference type="Proteomes" id="UP000294933"/>
    </source>
</evidence>
<dbReference type="Proteomes" id="UP000294933">
    <property type="component" value="Unassembled WGS sequence"/>
</dbReference>
<organism evidence="3 4">
    <name type="scientific">Rickenella mellea</name>
    <dbReference type="NCBI Taxonomy" id="50990"/>
    <lineage>
        <taxon>Eukaryota</taxon>
        <taxon>Fungi</taxon>
        <taxon>Dikarya</taxon>
        <taxon>Basidiomycota</taxon>
        <taxon>Agaricomycotina</taxon>
        <taxon>Agaricomycetes</taxon>
        <taxon>Hymenochaetales</taxon>
        <taxon>Rickenellaceae</taxon>
        <taxon>Rickenella</taxon>
    </lineage>
</organism>
<dbReference type="OrthoDB" id="6513042at2759"/>